<evidence type="ECO:0000256" key="4">
    <source>
        <dbReference type="ARBA" id="ARBA00022519"/>
    </source>
</evidence>
<name>A0A955I830_9BACT</name>
<dbReference type="AlphaFoldDB" id="A0A955I830"/>
<evidence type="ECO:0000256" key="2">
    <source>
        <dbReference type="ARBA" id="ARBA00022448"/>
    </source>
</evidence>
<sequence length="246" mass="27741">MGKISSSLNTLFYIRKSFQYIKANKWSWKYLLVPFILNLILSIVLWVLLFNLIQNFVLGLSFLSVIPGFLTGVISFLVLVITFLTTIFLFFLLANIIASPFNGLLTDKMLTKAGVESENKTDLVSLVVREIIRAIKFEVLKIFLVIVLFVLSLIISIVPVIGVVLAGVINFIGNTYLSLVDYFDPGLSYKGYNVSGKFKYVKNIIKESWGFFLLSGLIMYIPFINIIYIPLAVITANLVLIEKNKS</sequence>
<organism evidence="11 12">
    <name type="scientific">Candidatus Dojkabacteria bacterium</name>
    <dbReference type="NCBI Taxonomy" id="2099670"/>
    <lineage>
        <taxon>Bacteria</taxon>
        <taxon>Candidatus Dojkabacteria</taxon>
    </lineage>
</organism>
<dbReference type="Pfam" id="PF07264">
    <property type="entry name" value="EI24"/>
    <property type="match status" value="1"/>
</dbReference>
<feature type="transmembrane region" description="Helical" evidence="10">
    <location>
        <begin position="142"/>
        <end position="172"/>
    </location>
</feature>
<evidence type="ECO:0000256" key="8">
    <source>
        <dbReference type="ARBA" id="ARBA00023032"/>
    </source>
</evidence>
<keyword evidence="9 10" id="KW-0472">Membrane</keyword>
<evidence type="ECO:0000256" key="9">
    <source>
        <dbReference type="ARBA" id="ARBA00023136"/>
    </source>
</evidence>
<dbReference type="Proteomes" id="UP000745577">
    <property type="component" value="Unassembled WGS sequence"/>
</dbReference>
<evidence type="ECO:0000313" key="11">
    <source>
        <dbReference type="EMBL" id="MCA9379604.1"/>
    </source>
</evidence>
<comment type="caution">
    <text evidence="11">The sequence shown here is derived from an EMBL/GenBank/DDBJ whole genome shotgun (WGS) entry which is preliminary data.</text>
</comment>
<keyword evidence="2" id="KW-0813">Transport</keyword>
<proteinExistence type="predicted"/>
<dbReference type="PANTHER" id="PTHR37468">
    <property type="entry name" value="SULFATE TRANSPORTER CYSZ"/>
    <property type="match status" value="1"/>
</dbReference>
<keyword evidence="5" id="KW-0028">Amino-acid biosynthesis</keyword>
<gene>
    <name evidence="11" type="ORF">KC675_00305</name>
</gene>
<keyword evidence="6 10" id="KW-0812">Transmembrane</keyword>
<dbReference type="InterPro" id="IPR059112">
    <property type="entry name" value="CysZ/EI24"/>
</dbReference>
<feature type="transmembrane region" description="Helical" evidence="10">
    <location>
        <begin position="30"/>
        <end position="53"/>
    </location>
</feature>
<reference evidence="11" key="2">
    <citation type="journal article" date="2021" name="Microbiome">
        <title>Successional dynamics and alternative stable states in a saline activated sludge microbial community over 9 years.</title>
        <authorList>
            <person name="Wang Y."/>
            <person name="Ye J."/>
            <person name="Ju F."/>
            <person name="Liu L."/>
            <person name="Boyd J.A."/>
            <person name="Deng Y."/>
            <person name="Parks D.H."/>
            <person name="Jiang X."/>
            <person name="Yin X."/>
            <person name="Woodcroft B.J."/>
            <person name="Tyson G.W."/>
            <person name="Hugenholtz P."/>
            <person name="Polz M.F."/>
            <person name="Zhang T."/>
        </authorList>
    </citation>
    <scope>NUCLEOTIDE SEQUENCE</scope>
    <source>
        <strain evidence="11">HKST-UBA15</strain>
    </source>
</reference>
<accession>A0A955I830</accession>
<dbReference type="GO" id="GO:0000103">
    <property type="term" value="P:sulfate assimilation"/>
    <property type="evidence" value="ECO:0007669"/>
    <property type="project" value="TreeGrafter"/>
</dbReference>
<feature type="transmembrane region" description="Helical" evidence="10">
    <location>
        <begin position="73"/>
        <end position="98"/>
    </location>
</feature>
<protein>
    <submittedName>
        <fullName evidence="11">EI24 domain-containing protein</fullName>
    </submittedName>
</protein>
<evidence type="ECO:0000256" key="1">
    <source>
        <dbReference type="ARBA" id="ARBA00004141"/>
    </source>
</evidence>
<evidence type="ECO:0000313" key="12">
    <source>
        <dbReference type="Proteomes" id="UP000745577"/>
    </source>
</evidence>
<keyword evidence="8" id="KW-0764">Sulfate transport</keyword>
<evidence type="ECO:0000256" key="5">
    <source>
        <dbReference type="ARBA" id="ARBA00022605"/>
    </source>
</evidence>
<dbReference type="GO" id="GO:0005886">
    <property type="term" value="C:plasma membrane"/>
    <property type="evidence" value="ECO:0007669"/>
    <property type="project" value="TreeGrafter"/>
</dbReference>
<evidence type="ECO:0000256" key="10">
    <source>
        <dbReference type="SAM" id="Phobius"/>
    </source>
</evidence>
<keyword evidence="7 10" id="KW-1133">Transmembrane helix</keyword>
<dbReference type="EMBL" id="JAGQLL010000004">
    <property type="protein sequence ID" value="MCA9379604.1"/>
    <property type="molecule type" value="Genomic_DNA"/>
</dbReference>
<evidence type="ECO:0000256" key="7">
    <source>
        <dbReference type="ARBA" id="ARBA00022989"/>
    </source>
</evidence>
<evidence type="ECO:0000256" key="3">
    <source>
        <dbReference type="ARBA" id="ARBA00022475"/>
    </source>
</evidence>
<dbReference type="GO" id="GO:0009675">
    <property type="term" value="F:high-affinity sulfate:proton symporter activity"/>
    <property type="evidence" value="ECO:0007669"/>
    <property type="project" value="TreeGrafter"/>
</dbReference>
<evidence type="ECO:0000256" key="6">
    <source>
        <dbReference type="ARBA" id="ARBA00022692"/>
    </source>
</evidence>
<feature type="transmembrane region" description="Helical" evidence="10">
    <location>
        <begin position="217"/>
        <end position="241"/>
    </location>
</feature>
<comment type="subcellular location">
    <subcellularLocation>
        <location evidence="1">Membrane</location>
        <topology evidence="1">Multi-pass membrane protein</topology>
    </subcellularLocation>
</comment>
<dbReference type="GO" id="GO:0019344">
    <property type="term" value="P:cysteine biosynthetic process"/>
    <property type="evidence" value="ECO:0007669"/>
    <property type="project" value="TreeGrafter"/>
</dbReference>
<keyword evidence="4" id="KW-0997">Cell inner membrane</keyword>
<reference evidence="11" key="1">
    <citation type="submission" date="2020-04" db="EMBL/GenBank/DDBJ databases">
        <authorList>
            <person name="Zhang T."/>
        </authorList>
    </citation>
    <scope>NUCLEOTIDE SEQUENCE</scope>
    <source>
        <strain evidence="11">HKST-UBA15</strain>
    </source>
</reference>
<keyword evidence="3" id="KW-1003">Cell membrane</keyword>
<dbReference type="InterPro" id="IPR050480">
    <property type="entry name" value="CysZ-like"/>
</dbReference>
<dbReference type="PANTHER" id="PTHR37468:SF1">
    <property type="entry name" value="SULFATE TRANSPORTER CYSZ"/>
    <property type="match status" value="1"/>
</dbReference>